<dbReference type="AlphaFoldDB" id="A0A4Q0MIQ4"/>
<evidence type="ECO:0000313" key="5">
    <source>
        <dbReference type="EMBL" id="RXF73285.1"/>
    </source>
</evidence>
<feature type="chain" id="PRO_5021018688" description="Carboxylic ester hydrolase" evidence="3">
    <location>
        <begin position="39"/>
        <end position="562"/>
    </location>
</feature>
<keyword evidence="2 3" id="KW-0378">Hydrolase</keyword>
<dbReference type="RefSeq" id="WP_128777478.1">
    <property type="nucleotide sequence ID" value="NZ_RYFI01000009.1"/>
</dbReference>
<feature type="domain" description="Carboxylesterase type B" evidence="4">
    <location>
        <begin position="42"/>
        <end position="526"/>
    </location>
</feature>
<dbReference type="InterPro" id="IPR019826">
    <property type="entry name" value="Carboxylesterase_B_AS"/>
</dbReference>
<feature type="signal peptide" evidence="3">
    <location>
        <begin position="1"/>
        <end position="38"/>
    </location>
</feature>
<dbReference type="OrthoDB" id="9775851at2"/>
<organism evidence="5 6">
    <name type="scientific">Hansschlegelia zhihuaiae</name>
    <dbReference type="NCBI Taxonomy" id="405005"/>
    <lineage>
        <taxon>Bacteria</taxon>
        <taxon>Pseudomonadati</taxon>
        <taxon>Pseudomonadota</taxon>
        <taxon>Alphaproteobacteria</taxon>
        <taxon>Hyphomicrobiales</taxon>
        <taxon>Methylopilaceae</taxon>
        <taxon>Hansschlegelia</taxon>
    </lineage>
</organism>
<dbReference type="InterPro" id="IPR050309">
    <property type="entry name" value="Type-B_Carboxylest/Lipase"/>
</dbReference>
<evidence type="ECO:0000256" key="3">
    <source>
        <dbReference type="RuleBase" id="RU361235"/>
    </source>
</evidence>
<dbReference type="Proteomes" id="UP000289708">
    <property type="component" value="Unassembled WGS sequence"/>
</dbReference>
<gene>
    <name evidence="5" type="ORF">EK403_10670</name>
</gene>
<dbReference type="PROSITE" id="PS00941">
    <property type="entry name" value="CARBOXYLESTERASE_B_2"/>
    <property type="match status" value="1"/>
</dbReference>
<evidence type="ECO:0000259" key="4">
    <source>
        <dbReference type="Pfam" id="PF00135"/>
    </source>
</evidence>
<dbReference type="GO" id="GO:0016787">
    <property type="term" value="F:hydrolase activity"/>
    <property type="evidence" value="ECO:0007669"/>
    <property type="project" value="UniProtKB-KW"/>
</dbReference>
<evidence type="ECO:0000256" key="1">
    <source>
        <dbReference type="ARBA" id="ARBA00005964"/>
    </source>
</evidence>
<evidence type="ECO:0000313" key="6">
    <source>
        <dbReference type="Proteomes" id="UP000289708"/>
    </source>
</evidence>
<dbReference type="PANTHER" id="PTHR11559">
    <property type="entry name" value="CARBOXYLESTERASE"/>
    <property type="match status" value="1"/>
</dbReference>
<sequence length="562" mass="60125">MTELKWLRARVKRSGRMAALASAALLAGALAAPLSAQAAPGPKVSTDKGAVRGFVEDGVAKFLGIPYAQPPVGELRWAPPKAAKPWKKALEATSHGPQCLQVTTLGPFAGPQNTNEDCLYLNVYAPLASLGHGKLPVIVWIHGGGNVDGATDGYDGSKMASDGRTVVVTLAYRLNLMGFFAHPAIKAEGELYGNYGILDQLAVLKWVKKNIEAFGGDKNNVTLGGQSAGSADTMAAITSPLFAGLFHRGILQSGVGSTNPLATAETNAKNMAVAAGCGSGVDAETAKCLRKLSAQQIFNLAGTQSANSAYITGLIEDGQIIQRRFVDTLASGDFNKVPVLSGATIDEGSFGLGISQYFRPGQTPATEADYNARIAVFGGPIYPEGSEAKIRRRYPLSAYESPFLALTAINSDNTLCTQRNANRILADQVPVYMYQFADRTAPTYFPKMPGYLSLAYHTADIQYLFIGWHGGDQGIPHDLNKAQRKLSDELVTAWTNFAWSGNPNGHGNSPWPRYKAKPNLPGIQEQNIPFSTVISDAQYEAEHKCDLWDKILPYKPTTTAAK</sequence>
<reference evidence="5 6" key="1">
    <citation type="submission" date="2018-12" db="EMBL/GenBank/DDBJ databases">
        <title>bacterium Hansschlegelia zhihuaiae S113.</title>
        <authorList>
            <person name="He J."/>
        </authorList>
    </citation>
    <scope>NUCLEOTIDE SEQUENCE [LARGE SCALE GENOMIC DNA]</scope>
    <source>
        <strain evidence="5 6">S 113</strain>
    </source>
</reference>
<accession>A0A4Q0MIQ4</accession>
<dbReference type="EC" id="3.1.1.-" evidence="3"/>
<dbReference type="Gene3D" id="3.40.50.1820">
    <property type="entry name" value="alpha/beta hydrolase"/>
    <property type="match status" value="1"/>
</dbReference>
<keyword evidence="6" id="KW-1185">Reference proteome</keyword>
<proteinExistence type="inferred from homology"/>
<dbReference type="InterPro" id="IPR029058">
    <property type="entry name" value="AB_hydrolase_fold"/>
</dbReference>
<evidence type="ECO:0000256" key="2">
    <source>
        <dbReference type="ARBA" id="ARBA00022801"/>
    </source>
</evidence>
<name>A0A4Q0MIQ4_9HYPH</name>
<keyword evidence="3" id="KW-0732">Signal</keyword>
<dbReference type="PROSITE" id="PS00122">
    <property type="entry name" value="CARBOXYLESTERASE_B_1"/>
    <property type="match status" value="1"/>
</dbReference>
<dbReference type="SUPFAM" id="SSF53474">
    <property type="entry name" value="alpha/beta-Hydrolases"/>
    <property type="match status" value="1"/>
</dbReference>
<dbReference type="InterPro" id="IPR019819">
    <property type="entry name" value="Carboxylesterase_B_CS"/>
</dbReference>
<protein>
    <recommendedName>
        <fullName evidence="3">Carboxylic ester hydrolase</fullName>
        <ecNumber evidence="3">3.1.1.-</ecNumber>
    </recommendedName>
</protein>
<comment type="caution">
    <text evidence="5">The sequence shown here is derived from an EMBL/GenBank/DDBJ whole genome shotgun (WGS) entry which is preliminary data.</text>
</comment>
<dbReference type="EMBL" id="RYFI01000009">
    <property type="protein sequence ID" value="RXF73285.1"/>
    <property type="molecule type" value="Genomic_DNA"/>
</dbReference>
<dbReference type="InterPro" id="IPR002018">
    <property type="entry name" value="CarbesteraseB"/>
</dbReference>
<dbReference type="Pfam" id="PF00135">
    <property type="entry name" value="COesterase"/>
    <property type="match status" value="1"/>
</dbReference>
<comment type="similarity">
    <text evidence="1 3">Belongs to the type-B carboxylesterase/lipase family.</text>
</comment>